<protein>
    <submittedName>
        <fullName evidence="2">YpmS family protein</fullName>
    </submittedName>
</protein>
<keyword evidence="1" id="KW-1133">Transmembrane helix</keyword>
<keyword evidence="1" id="KW-0812">Transmembrane</keyword>
<name>A0A7X6N3M0_9LACO</name>
<dbReference type="Proteomes" id="UP000549765">
    <property type="component" value="Unassembled WGS sequence"/>
</dbReference>
<reference evidence="2 3" key="1">
    <citation type="submission" date="2020-04" db="EMBL/GenBank/DDBJ databases">
        <title>MicrobeNet Type strains.</title>
        <authorList>
            <person name="Nicholson A.C."/>
        </authorList>
    </citation>
    <scope>NUCLEOTIDE SEQUENCE [LARGE SCALE GENOMIC DNA]</scope>
    <source>
        <strain evidence="2 3">CCUG 61472</strain>
    </source>
</reference>
<gene>
    <name evidence="2" type="ORF">HF964_00390</name>
</gene>
<evidence type="ECO:0000313" key="3">
    <source>
        <dbReference type="Proteomes" id="UP000549765"/>
    </source>
</evidence>
<dbReference type="Pfam" id="PF09911">
    <property type="entry name" value="DUF2140"/>
    <property type="match status" value="1"/>
</dbReference>
<evidence type="ECO:0000256" key="1">
    <source>
        <dbReference type="SAM" id="Phobius"/>
    </source>
</evidence>
<organism evidence="2 3">
    <name type="scientific">Periweissella fabalis</name>
    <dbReference type="NCBI Taxonomy" id="1070421"/>
    <lineage>
        <taxon>Bacteria</taxon>
        <taxon>Bacillati</taxon>
        <taxon>Bacillota</taxon>
        <taxon>Bacilli</taxon>
        <taxon>Lactobacillales</taxon>
        <taxon>Lactobacillaceae</taxon>
        <taxon>Periweissella</taxon>
    </lineage>
</organism>
<sequence>MRNTQTKKRKNGWFIGFWILVLLIMLGLGVGITLANTPAINSADTGKTIRSDDSSFNIVLNKNQINKLATHYLTNKQVGQGQKIAFVINDYVNIYGKVNVLGQSLDAGIAMVPQVTNDGNIILKAHAINVGQLQLPTRLVLGIFARTYNVPDWVAIKPNKNEIVLQLNQLKTANGFKFKAQAIDIPNNKFVFEGQVK</sequence>
<keyword evidence="1" id="KW-0472">Membrane</keyword>
<proteinExistence type="predicted"/>
<dbReference type="AlphaFoldDB" id="A0A7X6N3M0"/>
<comment type="caution">
    <text evidence="2">The sequence shown here is derived from an EMBL/GenBank/DDBJ whole genome shotgun (WGS) entry which is preliminary data.</text>
</comment>
<keyword evidence="3" id="KW-1185">Reference proteome</keyword>
<dbReference type="EMBL" id="JAAXPN010000001">
    <property type="protein sequence ID" value="NKZ23275.1"/>
    <property type="molecule type" value="Genomic_DNA"/>
</dbReference>
<evidence type="ECO:0000313" key="2">
    <source>
        <dbReference type="EMBL" id="NKZ23275.1"/>
    </source>
</evidence>
<accession>A0A7X6N3M0</accession>
<dbReference type="RefSeq" id="WP_168721078.1">
    <property type="nucleotide sequence ID" value="NZ_JAAXPN010000001.1"/>
</dbReference>
<dbReference type="InterPro" id="IPR018672">
    <property type="entry name" value="DUF2140"/>
</dbReference>
<feature type="transmembrane region" description="Helical" evidence="1">
    <location>
        <begin position="12"/>
        <end position="35"/>
    </location>
</feature>